<feature type="compositionally biased region" description="Low complexity" evidence="1">
    <location>
        <begin position="307"/>
        <end position="320"/>
    </location>
</feature>
<feature type="compositionally biased region" description="Basic and acidic residues" evidence="1">
    <location>
        <begin position="638"/>
        <end position="647"/>
    </location>
</feature>
<evidence type="ECO:0000256" key="1">
    <source>
        <dbReference type="SAM" id="MobiDB-lite"/>
    </source>
</evidence>
<feature type="region of interest" description="Disordered" evidence="1">
    <location>
        <begin position="1"/>
        <end position="189"/>
    </location>
</feature>
<feature type="compositionally biased region" description="Basic and acidic residues" evidence="1">
    <location>
        <begin position="151"/>
        <end position="161"/>
    </location>
</feature>
<dbReference type="AlphaFoldDB" id="A0A061AU30"/>
<feature type="compositionally biased region" description="Pro residues" evidence="1">
    <location>
        <begin position="488"/>
        <end position="498"/>
    </location>
</feature>
<feature type="region of interest" description="Disordered" evidence="1">
    <location>
        <begin position="540"/>
        <end position="695"/>
    </location>
</feature>
<feature type="compositionally biased region" description="Polar residues" evidence="1">
    <location>
        <begin position="942"/>
        <end position="951"/>
    </location>
</feature>
<accession>A0A061AU30</accession>
<proteinExistence type="predicted"/>
<feature type="compositionally biased region" description="Polar residues" evidence="1">
    <location>
        <begin position="12"/>
        <end position="41"/>
    </location>
</feature>
<feature type="compositionally biased region" description="Basic and acidic residues" evidence="1">
    <location>
        <begin position="263"/>
        <end position="277"/>
    </location>
</feature>
<organism evidence="2">
    <name type="scientific">Rhodotorula toruloides</name>
    <name type="common">Yeast</name>
    <name type="synonym">Rhodosporidium toruloides</name>
    <dbReference type="NCBI Taxonomy" id="5286"/>
    <lineage>
        <taxon>Eukaryota</taxon>
        <taxon>Fungi</taxon>
        <taxon>Dikarya</taxon>
        <taxon>Basidiomycota</taxon>
        <taxon>Pucciniomycotina</taxon>
        <taxon>Microbotryomycetes</taxon>
        <taxon>Sporidiobolales</taxon>
        <taxon>Sporidiobolaceae</taxon>
        <taxon>Rhodotorula</taxon>
    </lineage>
</organism>
<feature type="compositionally biased region" description="Low complexity" evidence="1">
    <location>
        <begin position="922"/>
        <end position="941"/>
    </location>
</feature>
<gene>
    <name evidence="2" type="ORF">RHTO0S_03e06502g</name>
</gene>
<feature type="compositionally biased region" description="Basic and acidic residues" evidence="1">
    <location>
        <begin position="540"/>
        <end position="550"/>
    </location>
</feature>
<feature type="compositionally biased region" description="Low complexity" evidence="1">
    <location>
        <begin position="870"/>
        <end position="890"/>
    </location>
</feature>
<feature type="compositionally biased region" description="Low complexity" evidence="1">
    <location>
        <begin position="223"/>
        <end position="233"/>
    </location>
</feature>
<feature type="region of interest" description="Disordered" evidence="1">
    <location>
        <begin position="205"/>
        <end position="516"/>
    </location>
</feature>
<sequence>MASDLASPRPFITQTPVVLSPLTQGSSGRAPSPARSTGSTASLSRPPRSPLRPIPSPVLASSPRSVLSSPSTAHAEVPARPAPPVRTGSGNSIASRLSQTHISPAMLPSHPSLLPKMYDSTASTTEDDEADSERDYDEETMASEAGIALMLERRKREEARAAGRRRSRGTAVRGKGAKGSPEGRAVYGGGAVGLGFALAGLEEPMPAHGSARRRSSTAPLPPSLSNSPRLPTRQFAVTHDAAIVFSEETEPAHRRSPRQRPRVHFDQPYRPPGRDRSGSNSSHVALQPEHIVFPDALPQAPPASHTRPPSISSRRSSAASVPTLAQKKGASPEIPYKAPEAPRSPRARSPRRSTGPSTLMGDVIAQRPASRLYFPAAPPKAVSVHSQETRSATPSDASPVSIVFPSRSQLKPPHATLSPRLPSSKLFFPSPTPSHASSPVFPSRASHPPERGSQPFPARKAESSDASSPFLSLSPASSHSRAFSPLPTSSPFPPPPADSPHARYITHSPSSPAISVPVVSAFPTPVTNLTLAEPAFASLEDRLGSNDVKHARPASKRMSSATWDLPPALSHSRNPADEDELDRMMRALARGSETDDAKKREARRKTIHAQLLKQSASSPSASSPSLSVPDSPRTPRSPQEEAFDRALFDGNTLRKSLGATLLSEDASSRRSSATPTLRPGQVDTLIGDDGLRPVGFSESHDPPVIANGLAGSVSETSSEVSSLPSFPDVPTTSYSPDYPFAGRSAVINAPPIALQPADDAVEELAFALQRRAPHVSAFTDNRLSLASESGQSQYHDAEDDSVHVSFHEVPVAPVALASVDGSDDADGREKTREWVMETLATGIVQGAAGRTLGDIAEADEEEIRRRSREPSSQSAYRTPPTSSTSVFPSPLRSMGSNGRSREVSAGSSMSVPVSPRARRDISPVPSVRSAASSAAVSYTAPTRSSNGQSKSKFALGKKLGSFFSANSSSSSLPLRTSGGISSQDVVLGESLYERDLTAQRVPNDSAVEVLVTSPEGTNAHPSDPALEGDAGTLKDLLNRFKEEEKERLRTIAAARSRVVSAESSVDAGVPIAA</sequence>
<feature type="region of interest" description="Disordered" evidence="1">
    <location>
        <begin position="850"/>
        <end position="951"/>
    </location>
</feature>
<protein>
    <submittedName>
        <fullName evidence="2">RHTO0S03e06502g1_1</fullName>
    </submittedName>
</protein>
<dbReference type="OrthoDB" id="2527465at2759"/>
<feature type="compositionally biased region" description="Acidic residues" evidence="1">
    <location>
        <begin position="125"/>
        <end position="141"/>
    </location>
</feature>
<feature type="compositionally biased region" description="Pro residues" evidence="1">
    <location>
        <begin position="47"/>
        <end position="56"/>
    </location>
</feature>
<dbReference type="EMBL" id="LK052938">
    <property type="protein sequence ID" value="CDR38238.1"/>
    <property type="molecule type" value="Genomic_DNA"/>
</dbReference>
<feature type="compositionally biased region" description="Polar residues" evidence="1">
    <location>
        <begin position="88"/>
        <end position="102"/>
    </location>
</feature>
<evidence type="ECO:0000313" key="2">
    <source>
        <dbReference type="EMBL" id="CDR38238.1"/>
    </source>
</evidence>
<feature type="compositionally biased region" description="Low complexity" evidence="1">
    <location>
        <begin position="464"/>
        <end position="487"/>
    </location>
</feature>
<feature type="compositionally biased region" description="Low complexity" evidence="1">
    <location>
        <begin position="57"/>
        <end position="71"/>
    </location>
</feature>
<name>A0A061AU30_RHOTO</name>
<reference evidence="2" key="1">
    <citation type="journal article" date="2014" name="Genome Announc.">
        <title>Draft genome sequence of Rhodosporidium toruloides CECT1137, an oleaginous yeast of biotechnological interest.</title>
        <authorList>
            <person name="Morin N."/>
            <person name="Calcas X."/>
            <person name="Devillers H."/>
            <person name="Durrens P."/>
            <person name="Sherman D.J."/>
            <person name="Nicaud J.-M."/>
            <person name="Neuveglise C."/>
        </authorList>
    </citation>
    <scope>NUCLEOTIDE SEQUENCE</scope>
    <source>
        <strain evidence="2">CECT1137</strain>
    </source>
</reference>
<feature type="compositionally biased region" description="Low complexity" evidence="1">
    <location>
        <begin position="615"/>
        <end position="631"/>
    </location>
</feature>
<feature type="compositionally biased region" description="Polar residues" evidence="1">
    <location>
        <begin position="384"/>
        <end position="398"/>
    </location>
</feature>